<dbReference type="AlphaFoldDB" id="A0A1M5G0T4"/>
<proteinExistence type="predicted"/>
<reference evidence="3" key="1">
    <citation type="submission" date="2016-11" db="EMBL/GenBank/DDBJ databases">
        <authorList>
            <person name="Varghese N."/>
            <person name="Submissions S."/>
        </authorList>
    </citation>
    <scope>NUCLEOTIDE SEQUENCE [LARGE SCALE GENOMIC DNA]</scope>
    <source>
        <strain evidence="3">DSM 19741</strain>
    </source>
</reference>
<evidence type="ECO:0000313" key="2">
    <source>
        <dbReference type="EMBL" id="SHF97375.1"/>
    </source>
</evidence>
<dbReference type="InterPro" id="IPR034660">
    <property type="entry name" value="DinB/YfiT-like"/>
</dbReference>
<dbReference type="RefSeq" id="WP_072989733.1">
    <property type="nucleotide sequence ID" value="NZ_FQWE01000003.1"/>
</dbReference>
<evidence type="ECO:0000313" key="3">
    <source>
        <dbReference type="Proteomes" id="UP000184036"/>
    </source>
</evidence>
<dbReference type="EMBL" id="FQWE01000003">
    <property type="protein sequence ID" value="SHF97375.1"/>
    <property type="molecule type" value="Genomic_DNA"/>
</dbReference>
<dbReference type="Gene3D" id="1.20.120.450">
    <property type="entry name" value="dinb family like domain"/>
    <property type="match status" value="1"/>
</dbReference>
<keyword evidence="3" id="KW-1185">Reference proteome</keyword>
<name>A0A1M5G0T4_9FLAO</name>
<sequence>MNSTFDITRTSRKIISQILQNYTLDQLNKIPEGFNNNIIWNIGHIIVVQQMLTYNLSGLPMMISNEMVEKYKKGTKPEHIVQQDELNEMQRLLVETIDKTEADFIAKTFNDFQEYPTSTGFVIKTVYEAMDFNYFHEGLHIGIMMSIRKFI</sequence>
<protein>
    <submittedName>
        <fullName evidence="2">DinB superfamily protein</fullName>
    </submittedName>
</protein>
<organism evidence="2 3">
    <name type="scientific">Flavobacterium segetis</name>
    <dbReference type="NCBI Taxonomy" id="271157"/>
    <lineage>
        <taxon>Bacteria</taxon>
        <taxon>Pseudomonadati</taxon>
        <taxon>Bacteroidota</taxon>
        <taxon>Flavobacteriia</taxon>
        <taxon>Flavobacteriales</taxon>
        <taxon>Flavobacteriaceae</taxon>
        <taxon>Flavobacterium</taxon>
    </lineage>
</organism>
<dbReference type="InterPro" id="IPR024775">
    <property type="entry name" value="DinB-like"/>
</dbReference>
<gene>
    <name evidence="2" type="ORF">SAMN05444396_103196</name>
</gene>
<dbReference type="Proteomes" id="UP000184036">
    <property type="component" value="Unassembled WGS sequence"/>
</dbReference>
<dbReference type="SUPFAM" id="SSF109854">
    <property type="entry name" value="DinB/YfiT-like putative metalloenzymes"/>
    <property type="match status" value="1"/>
</dbReference>
<dbReference type="Pfam" id="PF12867">
    <property type="entry name" value="DinB_2"/>
    <property type="match status" value="1"/>
</dbReference>
<feature type="domain" description="DinB-like" evidence="1">
    <location>
        <begin position="9"/>
        <end position="144"/>
    </location>
</feature>
<dbReference type="STRING" id="271157.SAMN05444396_103196"/>
<accession>A0A1M5G0T4</accession>
<evidence type="ECO:0000259" key="1">
    <source>
        <dbReference type="Pfam" id="PF12867"/>
    </source>
</evidence>